<keyword evidence="4 7" id="KW-0663">Pyridoxal phosphate</keyword>
<sequence length="384" mass="42326">MPTQLSLLPFLEHEQSPRPANFIPVYEPWLGDLELEYVTEAVRSSWISSLGKYVQQFEAQFARFCGVAHGISTSNGTTALHLALHALGIGPGDEVIVPALTFVASANAVHYTGATPVFADVDPVTWTLDPNDVARRITPRTRAIMPVHLYGHPAPMDAINELARAHNLWVVEDAAEAHGAAIRGRRTGGLGHVAAFSFFANKVITTGEGGMVTTNDEALANRCRMLRDHAMPPESRYWHNEVGFNYRLTNLQAAVGVAQMTRIEEFLRRKRTIAGLYQTGLADIPGITLPTEAPGYTNIFWMYSILVQKPYPLSRDELIVALRAEGIDSRPFFHPLDTLPPYRSAEPRPTALALSRVGLNLPSSPRLTDGQVAFICETIRKLAR</sequence>
<protein>
    <submittedName>
        <fullName evidence="9">DegT/DnrJ/EryC1/StrS family aminotransferase</fullName>
    </submittedName>
</protein>
<dbReference type="Gene3D" id="3.40.640.10">
    <property type="entry name" value="Type I PLP-dependent aspartate aminotransferase-like (Major domain)"/>
    <property type="match status" value="1"/>
</dbReference>
<dbReference type="InterPro" id="IPR015421">
    <property type="entry name" value="PyrdxlP-dep_Trfase_major"/>
</dbReference>
<proteinExistence type="inferred from homology"/>
<feature type="modified residue" description="N6-(pyridoxal phosphate)lysine" evidence="7">
    <location>
        <position position="202"/>
    </location>
</feature>
<dbReference type="FunCoup" id="A0A540VG42">
    <property type="interactions" value="295"/>
</dbReference>
<dbReference type="Pfam" id="PF01041">
    <property type="entry name" value="DegT_DnrJ_EryC1"/>
    <property type="match status" value="1"/>
</dbReference>
<evidence type="ECO:0000313" key="10">
    <source>
        <dbReference type="Proteomes" id="UP000317371"/>
    </source>
</evidence>
<dbReference type="CDD" id="cd00616">
    <property type="entry name" value="AHBA_syn"/>
    <property type="match status" value="1"/>
</dbReference>
<dbReference type="GO" id="GO:0008483">
    <property type="term" value="F:transaminase activity"/>
    <property type="evidence" value="ECO:0007669"/>
    <property type="project" value="UniProtKB-KW"/>
</dbReference>
<comment type="similarity">
    <text evidence="5 8">Belongs to the DegT/DnrJ/EryC1 family.</text>
</comment>
<dbReference type="EMBL" id="VIGC01000012">
    <property type="protein sequence ID" value="TQE95736.1"/>
    <property type="molecule type" value="Genomic_DNA"/>
</dbReference>
<evidence type="ECO:0000313" key="9">
    <source>
        <dbReference type="EMBL" id="TQE95736.1"/>
    </source>
</evidence>
<dbReference type="Proteomes" id="UP000317371">
    <property type="component" value="Unassembled WGS sequence"/>
</dbReference>
<evidence type="ECO:0000256" key="4">
    <source>
        <dbReference type="ARBA" id="ARBA00022898"/>
    </source>
</evidence>
<reference evidence="9 10" key="1">
    <citation type="submission" date="2019-06" db="EMBL/GenBank/DDBJ databases">
        <title>Genome sequence of Litorilinea aerophila BAA-2444.</title>
        <authorList>
            <person name="Maclea K.S."/>
            <person name="Maurais E.G."/>
            <person name="Iannazzi L.C."/>
        </authorList>
    </citation>
    <scope>NUCLEOTIDE SEQUENCE [LARGE SCALE GENOMIC DNA]</scope>
    <source>
        <strain evidence="9 10">ATCC BAA-2444</strain>
    </source>
</reference>
<dbReference type="PANTHER" id="PTHR30244:SF34">
    <property type="entry name" value="DTDP-4-AMINO-4,6-DIDEOXYGALACTOSE TRANSAMINASE"/>
    <property type="match status" value="1"/>
</dbReference>
<keyword evidence="3 9" id="KW-0808">Transferase</keyword>
<evidence type="ECO:0000256" key="2">
    <source>
        <dbReference type="ARBA" id="ARBA00022576"/>
    </source>
</evidence>
<evidence type="ECO:0000256" key="3">
    <source>
        <dbReference type="ARBA" id="ARBA00022679"/>
    </source>
</evidence>
<dbReference type="InterPro" id="IPR015424">
    <property type="entry name" value="PyrdxlP-dep_Trfase"/>
</dbReference>
<dbReference type="InterPro" id="IPR015422">
    <property type="entry name" value="PyrdxlP-dep_Trfase_small"/>
</dbReference>
<accession>A0A540VG42</accession>
<evidence type="ECO:0000256" key="1">
    <source>
        <dbReference type="ARBA" id="ARBA00001933"/>
    </source>
</evidence>
<dbReference type="PANTHER" id="PTHR30244">
    <property type="entry name" value="TRANSAMINASE"/>
    <property type="match status" value="1"/>
</dbReference>
<dbReference type="SUPFAM" id="SSF53383">
    <property type="entry name" value="PLP-dependent transferases"/>
    <property type="match status" value="1"/>
</dbReference>
<evidence type="ECO:0000256" key="7">
    <source>
        <dbReference type="PIRSR" id="PIRSR000390-2"/>
    </source>
</evidence>
<feature type="active site" description="Proton acceptor" evidence="6">
    <location>
        <position position="202"/>
    </location>
</feature>
<dbReference type="InParanoid" id="A0A540VG42"/>
<dbReference type="FunFam" id="3.40.640.10:FF:000090">
    <property type="entry name" value="Pyridoxal phosphate-dependent aminotransferase"/>
    <property type="match status" value="1"/>
</dbReference>
<evidence type="ECO:0000256" key="6">
    <source>
        <dbReference type="PIRSR" id="PIRSR000390-1"/>
    </source>
</evidence>
<dbReference type="PIRSF" id="PIRSF000390">
    <property type="entry name" value="PLP_StrS"/>
    <property type="match status" value="1"/>
</dbReference>
<gene>
    <name evidence="9" type="ORF">FKZ61_11095</name>
</gene>
<evidence type="ECO:0000256" key="5">
    <source>
        <dbReference type="ARBA" id="ARBA00037999"/>
    </source>
</evidence>
<evidence type="ECO:0000256" key="8">
    <source>
        <dbReference type="RuleBase" id="RU004508"/>
    </source>
</evidence>
<organism evidence="9 10">
    <name type="scientific">Litorilinea aerophila</name>
    <dbReference type="NCBI Taxonomy" id="1204385"/>
    <lineage>
        <taxon>Bacteria</taxon>
        <taxon>Bacillati</taxon>
        <taxon>Chloroflexota</taxon>
        <taxon>Caldilineae</taxon>
        <taxon>Caldilineales</taxon>
        <taxon>Caldilineaceae</taxon>
        <taxon>Litorilinea</taxon>
    </lineage>
</organism>
<keyword evidence="10" id="KW-1185">Reference proteome</keyword>
<dbReference type="GO" id="GO:0030170">
    <property type="term" value="F:pyridoxal phosphate binding"/>
    <property type="evidence" value="ECO:0007669"/>
    <property type="project" value="TreeGrafter"/>
</dbReference>
<comment type="cofactor">
    <cofactor evidence="1">
        <name>pyridoxal 5'-phosphate</name>
        <dbReference type="ChEBI" id="CHEBI:597326"/>
    </cofactor>
</comment>
<name>A0A540VG42_9CHLR</name>
<dbReference type="InterPro" id="IPR000653">
    <property type="entry name" value="DegT/StrS_aminotransferase"/>
</dbReference>
<comment type="caution">
    <text evidence="9">The sequence shown here is derived from an EMBL/GenBank/DDBJ whole genome shotgun (WGS) entry which is preliminary data.</text>
</comment>
<dbReference type="AlphaFoldDB" id="A0A540VG42"/>
<keyword evidence="2 9" id="KW-0032">Aminotransferase</keyword>
<dbReference type="Gene3D" id="3.90.1150.10">
    <property type="entry name" value="Aspartate Aminotransferase, domain 1"/>
    <property type="match status" value="1"/>
</dbReference>
<dbReference type="GO" id="GO:0000271">
    <property type="term" value="P:polysaccharide biosynthetic process"/>
    <property type="evidence" value="ECO:0007669"/>
    <property type="project" value="TreeGrafter"/>
</dbReference>
<dbReference type="OrthoDB" id="9810913at2"/>